<sequence>MASLRLAVRLVEPVVIAEVAVDAALDRPAAGATPCGWSASGAI</sequence>
<evidence type="ECO:0000313" key="1">
    <source>
        <dbReference type="EMBL" id="MDQ1033287.1"/>
    </source>
</evidence>
<name>A0ABU0TBV8_9ACTN</name>
<comment type="caution">
    <text evidence="1">The sequence shown here is derived from an EMBL/GenBank/DDBJ whole genome shotgun (WGS) entry which is preliminary data.</text>
</comment>
<evidence type="ECO:0000313" key="2">
    <source>
        <dbReference type="Proteomes" id="UP001230328"/>
    </source>
</evidence>
<dbReference type="Proteomes" id="UP001230328">
    <property type="component" value="Unassembled WGS sequence"/>
</dbReference>
<dbReference type="RefSeq" id="WP_307530486.1">
    <property type="nucleotide sequence ID" value="NZ_JAUSZI010000002.1"/>
</dbReference>
<protein>
    <submittedName>
        <fullName evidence="1">Uncharacterized protein</fullName>
    </submittedName>
</protein>
<accession>A0ABU0TBV8</accession>
<reference evidence="1 2" key="1">
    <citation type="submission" date="2023-07" db="EMBL/GenBank/DDBJ databases">
        <title>Comparative genomics of wheat-associated soil bacteria to identify genetic determinants of phenazine resistance.</title>
        <authorList>
            <person name="Mouncey N."/>
        </authorList>
    </citation>
    <scope>NUCLEOTIDE SEQUENCE [LARGE SCALE GENOMIC DNA]</scope>
    <source>
        <strain evidence="1 2">V2I4</strain>
    </source>
</reference>
<keyword evidence="2" id="KW-1185">Reference proteome</keyword>
<proteinExistence type="predicted"/>
<gene>
    <name evidence="1" type="ORF">QF035_010869</name>
</gene>
<dbReference type="EMBL" id="JAUSZI010000002">
    <property type="protein sequence ID" value="MDQ1033287.1"/>
    <property type="molecule type" value="Genomic_DNA"/>
</dbReference>
<organism evidence="1 2">
    <name type="scientific">Streptomyces umbrinus</name>
    <dbReference type="NCBI Taxonomy" id="67370"/>
    <lineage>
        <taxon>Bacteria</taxon>
        <taxon>Bacillati</taxon>
        <taxon>Actinomycetota</taxon>
        <taxon>Actinomycetes</taxon>
        <taxon>Kitasatosporales</taxon>
        <taxon>Streptomycetaceae</taxon>
        <taxon>Streptomyces</taxon>
        <taxon>Streptomyces phaeochromogenes group</taxon>
    </lineage>
</organism>